<proteinExistence type="predicted"/>
<dbReference type="EMBL" id="BJUY01000004">
    <property type="protein sequence ID" value="GEK90927.1"/>
    <property type="molecule type" value="Genomic_DNA"/>
</dbReference>
<dbReference type="AlphaFoldDB" id="A0A511AZ93"/>
<accession>A0A511AZ93</accession>
<comment type="caution">
    <text evidence="1">The sequence shown here is derived from an EMBL/GenBank/DDBJ whole genome shotgun (WGS) entry which is preliminary data.</text>
</comment>
<evidence type="ECO:0008006" key="3">
    <source>
        <dbReference type="Google" id="ProtNLM"/>
    </source>
</evidence>
<dbReference type="SUPFAM" id="SSF116965">
    <property type="entry name" value="Hypothetical protein MPN330"/>
    <property type="match status" value="1"/>
</dbReference>
<organism evidence="1 2">
    <name type="scientific">Alkalibacterium kapii</name>
    <dbReference type="NCBI Taxonomy" id="426704"/>
    <lineage>
        <taxon>Bacteria</taxon>
        <taxon>Bacillati</taxon>
        <taxon>Bacillota</taxon>
        <taxon>Bacilli</taxon>
        <taxon>Lactobacillales</taxon>
        <taxon>Carnobacteriaceae</taxon>
        <taxon>Alkalibacterium</taxon>
    </lineage>
</organism>
<reference evidence="1 2" key="1">
    <citation type="submission" date="2019-07" db="EMBL/GenBank/DDBJ databases">
        <title>Whole genome shotgun sequence of Alkalibacterium kapii NBRC 103247.</title>
        <authorList>
            <person name="Hosoyama A."/>
            <person name="Uohara A."/>
            <person name="Ohji S."/>
            <person name="Ichikawa N."/>
        </authorList>
    </citation>
    <scope>NUCLEOTIDE SEQUENCE [LARGE SCALE GENOMIC DNA]</scope>
    <source>
        <strain evidence="1 2">NBRC 103247</strain>
    </source>
</reference>
<evidence type="ECO:0000313" key="2">
    <source>
        <dbReference type="Proteomes" id="UP000321662"/>
    </source>
</evidence>
<dbReference type="OrthoDB" id="1655898at2"/>
<name>A0A511AZ93_9LACT</name>
<evidence type="ECO:0000313" key="1">
    <source>
        <dbReference type="EMBL" id="GEK90927.1"/>
    </source>
</evidence>
<gene>
    <name evidence="1" type="ORF">AKA01nite_05490</name>
</gene>
<dbReference type="Proteomes" id="UP000321662">
    <property type="component" value="Unassembled WGS sequence"/>
</dbReference>
<dbReference type="RefSeq" id="WP_146923562.1">
    <property type="nucleotide sequence ID" value="NZ_BJUY01000004.1"/>
</dbReference>
<keyword evidence="2" id="KW-1185">Reference proteome</keyword>
<sequence>MGEQIEFPKNYTVYMAEVMNALQKGNIVTAIDYMKKAYRIKKEDSLNILLVSSLLQVGDNEEALLLADSKPDFYEADEKRLLIYVEVLIENNQILKAEKYINEQLTNTLAKYSESWIRLADQLNELKELQEKNRQKEEEKLLRNLFSLPSLNTLEQFSRMKDIYKLTNPHLIQLAEQLLVNPYIHPFNRATLFSLLTERGMDRQIKYLWFGESKDINPINTLSIEESPTAARLFEELDAVLSKNPSLYQLAENELKTLLLMLYPFEKDSIVCGEERLWIEAIIQTLELTEETQINDENTKLLDIARRIKKIREELLRFEGQ</sequence>
<protein>
    <recommendedName>
        <fullName evidence="3">Hydrolase</fullName>
    </recommendedName>
</protein>